<proteinExistence type="predicted"/>
<evidence type="ECO:0000256" key="1">
    <source>
        <dbReference type="SAM" id="MobiDB-lite"/>
    </source>
</evidence>
<sequence length="286" mass="31503">MWQNTDSEKSPVNLCAGPGRHRRAGPGDNDRTAPAAAELCGGCRDELLYGLRVLPDLHRACGHALGGTTVSPSRLRERVAGTSEPSLPLNVGASDARTSVLHVLGSWTGMVVEQRRVAAPRRTVTDMAAFLVKHSDWLVSHSAAAELVSEIAQLVRKTRDVLHSDPTRRLHVGSCVEKSCAGRLVALLHPAEKHTPLEITCQDDSAHSWSGHQWLKLSRRLGATGANDGGNTRPRWLNVETVSRLWNTSHGTVYRLASERKWRRVKRAGRTYYHGSDVELTFEHRS</sequence>
<dbReference type="RefSeq" id="WP_179537186.1">
    <property type="nucleotide sequence ID" value="NZ_JACBYW010000010.1"/>
</dbReference>
<comment type="caution">
    <text evidence="2">The sequence shown here is derived from an EMBL/GenBank/DDBJ whole genome shotgun (WGS) entry which is preliminary data.</text>
</comment>
<keyword evidence="3" id="KW-1185">Reference proteome</keyword>
<name>A0A852Z4H2_9ACTN</name>
<reference evidence="2 3" key="1">
    <citation type="submission" date="2020-07" db="EMBL/GenBank/DDBJ databases">
        <title>Genomic Encyclopedia of Type Strains, Phase III (KMG-III): the genomes of soil and plant-associated and newly described type strains.</title>
        <authorList>
            <person name="Whitman W."/>
        </authorList>
    </citation>
    <scope>NUCLEOTIDE SEQUENCE [LARGE SCALE GENOMIC DNA]</scope>
    <source>
        <strain evidence="2 3">CECT 8576</strain>
    </source>
</reference>
<evidence type="ECO:0000313" key="3">
    <source>
        <dbReference type="Proteomes" id="UP000548304"/>
    </source>
</evidence>
<dbReference type="EMBL" id="JACBYW010000010">
    <property type="protein sequence ID" value="NYH80912.1"/>
    <property type="molecule type" value="Genomic_DNA"/>
</dbReference>
<accession>A0A852Z4H2</accession>
<gene>
    <name evidence="2" type="ORF">FHR84_004284</name>
</gene>
<organism evidence="2 3">
    <name type="scientific">Actinopolyspora biskrensis</name>
    <dbReference type="NCBI Taxonomy" id="1470178"/>
    <lineage>
        <taxon>Bacteria</taxon>
        <taxon>Bacillati</taxon>
        <taxon>Actinomycetota</taxon>
        <taxon>Actinomycetes</taxon>
        <taxon>Actinopolysporales</taxon>
        <taxon>Actinopolysporaceae</taxon>
        <taxon>Actinopolyspora</taxon>
    </lineage>
</organism>
<feature type="region of interest" description="Disordered" evidence="1">
    <location>
        <begin position="1"/>
        <end position="32"/>
    </location>
</feature>
<evidence type="ECO:0008006" key="4">
    <source>
        <dbReference type="Google" id="ProtNLM"/>
    </source>
</evidence>
<evidence type="ECO:0000313" key="2">
    <source>
        <dbReference type="EMBL" id="NYH80912.1"/>
    </source>
</evidence>
<protein>
    <recommendedName>
        <fullName evidence="4">Helix-turn-helix domain-containing protein</fullName>
    </recommendedName>
</protein>
<dbReference type="AlphaFoldDB" id="A0A852Z4H2"/>
<dbReference type="Proteomes" id="UP000548304">
    <property type="component" value="Unassembled WGS sequence"/>
</dbReference>